<keyword evidence="1" id="KW-0812">Transmembrane</keyword>
<keyword evidence="3" id="KW-1185">Reference proteome</keyword>
<protein>
    <submittedName>
        <fullName evidence="2">Uncharacterized protein</fullName>
    </submittedName>
</protein>
<dbReference type="AlphaFoldDB" id="A0A3S2X113"/>
<name>A0A3S2X113_9BACI</name>
<comment type="caution">
    <text evidence="2">The sequence shown here is derived from an EMBL/GenBank/DDBJ whole genome shotgun (WGS) entry which is preliminary data.</text>
</comment>
<feature type="transmembrane region" description="Helical" evidence="1">
    <location>
        <begin position="89"/>
        <end position="108"/>
    </location>
</feature>
<evidence type="ECO:0000313" key="2">
    <source>
        <dbReference type="EMBL" id="RVT59506.1"/>
    </source>
</evidence>
<evidence type="ECO:0000313" key="3">
    <source>
        <dbReference type="Proteomes" id="UP000288024"/>
    </source>
</evidence>
<reference evidence="2 3" key="1">
    <citation type="submission" date="2019-01" db="EMBL/GenBank/DDBJ databases">
        <title>Bacillus sp. M5HDSG1-1, whole genome shotgun sequence.</title>
        <authorList>
            <person name="Tuo L."/>
        </authorList>
    </citation>
    <scope>NUCLEOTIDE SEQUENCE [LARGE SCALE GENOMIC DNA]</scope>
    <source>
        <strain evidence="2 3">M5HDSG1-1</strain>
    </source>
</reference>
<organism evidence="2 3">
    <name type="scientific">Niallia taxi</name>
    <dbReference type="NCBI Taxonomy" id="2499688"/>
    <lineage>
        <taxon>Bacteria</taxon>
        <taxon>Bacillati</taxon>
        <taxon>Bacillota</taxon>
        <taxon>Bacilli</taxon>
        <taxon>Bacillales</taxon>
        <taxon>Bacillaceae</taxon>
        <taxon>Niallia</taxon>
    </lineage>
</organism>
<dbReference type="EMBL" id="RZTZ01000009">
    <property type="protein sequence ID" value="RVT59506.1"/>
    <property type="molecule type" value="Genomic_DNA"/>
</dbReference>
<keyword evidence="1" id="KW-0472">Membrane</keyword>
<dbReference type="RefSeq" id="WP_127739908.1">
    <property type="nucleotide sequence ID" value="NZ_CAJCKN010000005.1"/>
</dbReference>
<gene>
    <name evidence="2" type="ORF">EM808_19625</name>
</gene>
<dbReference type="GeneID" id="87619115"/>
<sequence>MSNQNTNYHTSLERISSEVDPVLRKIQRINRRIDAESGRIPHLITLLFKDMKKLLKIFKGIKNVNITVIPVIGSILAGFSTGILTEWPIYLKGLFILGVLIVLFALLVPSYLKRMLIFNDPAFHLPSYKKQRKQEYDLISYAVENDISYAGLYDYVTGVLTKQENVSQTISVVTEQYNRDKAELKQENQLLKEQFTVKIEKSKQFIREIRDKATETDIILRYLIELQADVNVILFRIANGVYDITDLRFISGFTIYEELGKKELKKIYDVGTTGASPETINIDNNKYKDYSVVAVSKGKLKEPRTNQPRNNYNIISFRMKLGVDGKKAWIMNFHMYDDINRKAWYLLRNSDIINNEEIFRLFHALSLIFYQQKEGGVPNVHRTSRKEGYYARN</sequence>
<evidence type="ECO:0000256" key="1">
    <source>
        <dbReference type="SAM" id="Phobius"/>
    </source>
</evidence>
<dbReference type="Proteomes" id="UP000288024">
    <property type="component" value="Unassembled WGS sequence"/>
</dbReference>
<keyword evidence="1" id="KW-1133">Transmembrane helix</keyword>
<accession>A0A3S2X113</accession>
<feature type="transmembrane region" description="Helical" evidence="1">
    <location>
        <begin position="63"/>
        <end position="83"/>
    </location>
</feature>
<proteinExistence type="predicted"/>